<comment type="caution">
    <text evidence="2">The sequence shown here is derived from an EMBL/GenBank/DDBJ whole genome shotgun (WGS) entry which is preliminary data.</text>
</comment>
<dbReference type="EMBL" id="LLXL01000281">
    <property type="protein sequence ID" value="PKK74841.1"/>
    <property type="molecule type" value="Genomic_DNA"/>
</dbReference>
<organism evidence="2 3">
    <name type="scientific">Rhizophagus irregularis</name>
    <dbReference type="NCBI Taxonomy" id="588596"/>
    <lineage>
        <taxon>Eukaryota</taxon>
        <taxon>Fungi</taxon>
        <taxon>Fungi incertae sedis</taxon>
        <taxon>Mucoromycota</taxon>
        <taxon>Glomeromycotina</taxon>
        <taxon>Glomeromycetes</taxon>
        <taxon>Glomerales</taxon>
        <taxon>Glomeraceae</taxon>
        <taxon>Rhizophagus</taxon>
    </lineage>
</organism>
<protein>
    <submittedName>
        <fullName evidence="2">Uncharacterized protein</fullName>
    </submittedName>
</protein>
<name>A0A2N1NLW0_9GLOM</name>
<proteinExistence type="predicted"/>
<dbReference type="VEuPathDB" id="FungiDB:RhiirA1_402808"/>
<dbReference type="Proteomes" id="UP000233469">
    <property type="component" value="Unassembled WGS sequence"/>
</dbReference>
<reference evidence="2 3" key="2">
    <citation type="submission" date="2017-10" db="EMBL/GenBank/DDBJ databases">
        <title>Extensive intraspecific genome diversity in a model arbuscular mycorrhizal fungus.</title>
        <authorList>
            <person name="Chen E.C.H."/>
            <person name="Morin E."/>
            <person name="Baudet D."/>
            <person name="Noel J."/>
            <person name="Ndikumana S."/>
            <person name="Charron P."/>
            <person name="St-Onge C."/>
            <person name="Giorgi J."/>
            <person name="Grigoriev I.V."/>
            <person name="Roux C."/>
            <person name="Martin F.M."/>
            <person name="Corradi N."/>
        </authorList>
    </citation>
    <scope>NUCLEOTIDE SEQUENCE [LARGE SCALE GENOMIC DNA]</scope>
    <source>
        <strain evidence="2 3">C2</strain>
    </source>
</reference>
<evidence type="ECO:0000313" key="3">
    <source>
        <dbReference type="Proteomes" id="UP000233469"/>
    </source>
</evidence>
<dbReference type="AlphaFoldDB" id="A0A2N1NLW0"/>
<feature type="compositionally biased region" description="Low complexity" evidence="1">
    <location>
        <begin position="24"/>
        <end position="34"/>
    </location>
</feature>
<evidence type="ECO:0000313" key="2">
    <source>
        <dbReference type="EMBL" id="PKK74841.1"/>
    </source>
</evidence>
<gene>
    <name evidence="2" type="ORF">RhiirC2_846517</name>
</gene>
<reference evidence="2 3" key="1">
    <citation type="submission" date="2016-04" db="EMBL/GenBank/DDBJ databases">
        <title>Genome analyses suggest a sexual origin of heterokaryosis in a supposedly ancient asexual fungus.</title>
        <authorList>
            <person name="Ropars J."/>
            <person name="Sedzielewska K."/>
            <person name="Noel J."/>
            <person name="Charron P."/>
            <person name="Farinelli L."/>
            <person name="Marton T."/>
            <person name="Kruger M."/>
            <person name="Pelin A."/>
            <person name="Brachmann A."/>
            <person name="Corradi N."/>
        </authorList>
    </citation>
    <scope>NUCLEOTIDE SEQUENCE [LARGE SCALE GENOMIC DNA]</scope>
    <source>
        <strain evidence="2 3">C2</strain>
    </source>
</reference>
<dbReference type="VEuPathDB" id="FungiDB:RhiirFUN_019136"/>
<sequence length="194" mass="20958">MPREAVKVITLPNSRKASRQKQKNNNNSDNSSSDGENTVQQKCNRIITENSIDEDYVADVQMADIGKDSPFSSFQQNISSENTLISFPKKSAAPIAQATAPNNASPDLEISSAPSGDHISNPVVTLSIIRDDFQAAAALNAASKTLKKFTTNKTLIEAVNNLFLEIYGSYTGKVCMTGSGNAKRLVIHFYTAKA</sequence>
<accession>A0A2N1NLW0</accession>
<evidence type="ECO:0000256" key="1">
    <source>
        <dbReference type="SAM" id="MobiDB-lite"/>
    </source>
</evidence>
<feature type="region of interest" description="Disordered" evidence="1">
    <location>
        <begin position="1"/>
        <end position="39"/>
    </location>
</feature>